<keyword evidence="2" id="KW-0732">Signal</keyword>
<dbReference type="EMBL" id="ML769782">
    <property type="protein sequence ID" value="KAE9387755.1"/>
    <property type="molecule type" value="Genomic_DNA"/>
</dbReference>
<accession>A0A6A4GR82</accession>
<dbReference type="InterPro" id="IPR021884">
    <property type="entry name" value="Ice-bd_prot"/>
</dbReference>
<dbReference type="Proteomes" id="UP000799118">
    <property type="component" value="Unassembled WGS sequence"/>
</dbReference>
<evidence type="ECO:0000313" key="3">
    <source>
        <dbReference type="EMBL" id="KAE9387755.1"/>
    </source>
</evidence>
<gene>
    <name evidence="3" type="ORF">BT96DRAFT_837275</name>
</gene>
<dbReference type="Pfam" id="PF11999">
    <property type="entry name" value="Ice_binding"/>
    <property type="match status" value="1"/>
</dbReference>
<evidence type="ECO:0000256" key="1">
    <source>
        <dbReference type="ARBA" id="ARBA00005445"/>
    </source>
</evidence>
<comment type="similarity">
    <text evidence="1">Belongs to the ice-binding protein family.</text>
</comment>
<evidence type="ECO:0000256" key="2">
    <source>
        <dbReference type="ARBA" id="ARBA00022729"/>
    </source>
</evidence>
<sequence>SSGPAPVDLGTAANFTILAQTGVSTVPQSSITGNVGVSPIAATGLTGFSLTLDSSGTFATSTQVTGQLFAASFTAPTPATLTIAISDMQTAFTSATGANPDFTELAGGSIGGLVLTPGVYKWTTDVNIGGEGVTISGTSSDTFIFQIAGTFIVAANASVTLLGGALASNIIWAVASDVTANEGAHIEGIILAQTAVTLQTGATMNGRILSQTFVALQSVSGLFSICRLHSLRV</sequence>
<evidence type="ECO:0000313" key="4">
    <source>
        <dbReference type="Proteomes" id="UP000799118"/>
    </source>
</evidence>
<name>A0A6A4GR82_9AGAR</name>
<feature type="non-terminal residue" evidence="3">
    <location>
        <position position="1"/>
    </location>
</feature>
<protein>
    <submittedName>
        <fullName evidence="3">Fungal antifreeze protein exerts hyperactivity By constructing an inequable beta-helix</fullName>
    </submittedName>
</protein>
<dbReference type="OrthoDB" id="10264374at2759"/>
<organism evidence="3 4">
    <name type="scientific">Gymnopus androsaceus JB14</name>
    <dbReference type="NCBI Taxonomy" id="1447944"/>
    <lineage>
        <taxon>Eukaryota</taxon>
        <taxon>Fungi</taxon>
        <taxon>Dikarya</taxon>
        <taxon>Basidiomycota</taxon>
        <taxon>Agaricomycotina</taxon>
        <taxon>Agaricomycetes</taxon>
        <taxon>Agaricomycetidae</taxon>
        <taxon>Agaricales</taxon>
        <taxon>Marasmiineae</taxon>
        <taxon>Omphalotaceae</taxon>
        <taxon>Gymnopus</taxon>
    </lineage>
</organism>
<proteinExistence type="inferred from homology"/>
<reference evidence="3" key="1">
    <citation type="journal article" date="2019" name="Environ. Microbiol.">
        <title>Fungal ecological strategies reflected in gene transcription - a case study of two litter decomposers.</title>
        <authorList>
            <person name="Barbi F."/>
            <person name="Kohler A."/>
            <person name="Barry K."/>
            <person name="Baskaran P."/>
            <person name="Daum C."/>
            <person name="Fauchery L."/>
            <person name="Ihrmark K."/>
            <person name="Kuo A."/>
            <person name="LaButti K."/>
            <person name="Lipzen A."/>
            <person name="Morin E."/>
            <person name="Grigoriev I.V."/>
            <person name="Henrissat B."/>
            <person name="Lindahl B."/>
            <person name="Martin F."/>
        </authorList>
    </citation>
    <scope>NUCLEOTIDE SEQUENCE</scope>
    <source>
        <strain evidence="3">JB14</strain>
    </source>
</reference>
<keyword evidence="4" id="KW-1185">Reference proteome</keyword>
<dbReference type="AlphaFoldDB" id="A0A6A4GR82"/>